<reference evidence="2" key="1">
    <citation type="journal article" date="2019" name="Int. J. Syst. Evol. Microbiol.">
        <title>The Global Catalogue of Microorganisms (GCM) 10K type strain sequencing project: providing services to taxonomists for standard genome sequencing and annotation.</title>
        <authorList>
            <consortium name="The Broad Institute Genomics Platform"/>
            <consortium name="The Broad Institute Genome Sequencing Center for Infectious Disease"/>
            <person name="Wu L."/>
            <person name="Ma J."/>
        </authorList>
    </citation>
    <scope>NUCLEOTIDE SEQUENCE [LARGE SCALE GENOMIC DNA]</scope>
    <source>
        <strain evidence="2">JCM 16898</strain>
    </source>
</reference>
<keyword evidence="2" id="KW-1185">Reference proteome</keyword>
<proteinExistence type="predicted"/>
<sequence length="69" mass="6770">MTAGWVANGAVVPATGWLDGAEWDSWLDGGCKDGWAMGSAAQEAGRTKAGGVAASRAGVTVDGTWCGGG</sequence>
<accession>A0ABP6YBR4</accession>
<comment type="caution">
    <text evidence="1">The sequence shown here is derived from an EMBL/GenBank/DDBJ whole genome shotgun (WGS) entry which is preliminary data.</text>
</comment>
<gene>
    <name evidence="1" type="ORF">GCM10022222_76690</name>
</gene>
<dbReference type="Proteomes" id="UP001500689">
    <property type="component" value="Unassembled WGS sequence"/>
</dbReference>
<name>A0ABP6YBR4_9PSEU</name>
<dbReference type="EMBL" id="BAAAZN010000025">
    <property type="protein sequence ID" value="GAA3580629.1"/>
    <property type="molecule type" value="Genomic_DNA"/>
</dbReference>
<evidence type="ECO:0000313" key="2">
    <source>
        <dbReference type="Proteomes" id="UP001500689"/>
    </source>
</evidence>
<evidence type="ECO:0000313" key="1">
    <source>
        <dbReference type="EMBL" id="GAA3580629.1"/>
    </source>
</evidence>
<organism evidence="1 2">
    <name type="scientific">Amycolatopsis ultiminotia</name>
    <dbReference type="NCBI Taxonomy" id="543629"/>
    <lineage>
        <taxon>Bacteria</taxon>
        <taxon>Bacillati</taxon>
        <taxon>Actinomycetota</taxon>
        <taxon>Actinomycetes</taxon>
        <taxon>Pseudonocardiales</taxon>
        <taxon>Pseudonocardiaceae</taxon>
        <taxon>Amycolatopsis</taxon>
    </lineage>
</organism>
<protein>
    <submittedName>
        <fullName evidence="1">Uncharacterized protein</fullName>
    </submittedName>
</protein>